<dbReference type="EMBL" id="CP159289">
    <property type="protein sequence ID" value="XCH25386.1"/>
    <property type="molecule type" value="Genomic_DNA"/>
</dbReference>
<gene>
    <name evidence="2" type="ORF">ABV298_02855</name>
</gene>
<proteinExistence type="predicted"/>
<protein>
    <recommendedName>
        <fullName evidence="3">Right-handed parallel beta-helix repeat-containing protein</fullName>
    </recommendedName>
</protein>
<dbReference type="InterPro" id="IPR011050">
    <property type="entry name" value="Pectin_lyase_fold/virulence"/>
</dbReference>
<dbReference type="SUPFAM" id="SSF51126">
    <property type="entry name" value="Pectin lyase-like"/>
    <property type="match status" value="1"/>
</dbReference>
<dbReference type="RefSeq" id="WP_353720687.1">
    <property type="nucleotide sequence ID" value="NZ_CP159289.1"/>
</dbReference>
<name>A0AAU8FN64_9BACT</name>
<dbReference type="AlphaFoldDB" id="A0AAU8FN64"/>
<evidence type="ECO:0008006" key="3">
    <source>
        <dbReference type="Google" id="ProtNLM"/>
    </source>
</evidence>
<feature type="chain" id="PRO_5043537867" description="Right-handed parallel beta-helix repeat-containing protein" evidence="1">
    <location>
        <begin position="22"/>
        <end position="341"/>
    </location>
</feature>
<keyword evidence="1" id="KW-0732">Signal</keyword>
<sequence>MCKLRYLLCIVLLLAGDHLSAQSIFVDVQNGKDSNPGSQQAPVASLPKAMELARTFKSNENTTIKVLPGLYLLNDKLNIDKRNTEEAWLTIEAAVMPDDADWAPAKMPVIQSISTNNSVTQFPHSIGFLIAADHIAIRGLKFLGNANPDVKYYYPLNREDSTLTGLNVSQCYFIGERNSAPIQGSIWAHGAGTHVDHCIFYGTKNALLLFKGIKDFSLTHSIIFGAYEAAVWFGSFNSPFVFKNNIVANSEYLWLRQENTFPKYAFSDCLFTGLKHYMGYYGRNGTLPTERNEHTERNVGKTGRVLLSEVSVNGLPKDYLNPLPGSAGAELHAGIFKKNIP</sequence>
<evidence type="ECO:0000313" key="2">
    <source>
        <dbReference type="EMBL" id="XCH25386.1"/>
    </source>
</evidence>
<organism evidence="2">
    <name type="scientific">Dyadobacter sp. 676</name>
    <dbReference type="NCBI Taxonomy" id="3088362"/>
    <lineage>
        <taxon>Bacteria</taxon>
        <taxon>Pseudomonadati</taxon>
        <taxon>Bacteroidota</taxon>
        <taxon>Cytophagia</taxon>
        <taxon>Cytophagales</taxon>
        <taxon>Spirosomataceae</taxon>
        <taxon>Dyadobacter</taxon>
    </lineage>
</organism>
<reference evidence="2" key="1">
    <citation type="submission" date="2024-06" db="EMBL/GenBank/DDBJ databases">
        <title>Sequencing and assembly of the genome of Dyadobacter sp. strain 676, a symbiont of Cyamopsis tetragonoloba.</title>
        <authorList>
            <person name="Guro P."/>
            <person name="Sazanova A."/>
            <person name="Kuznetsova I."/>
            <person name="Belimov A."/>
            <person name="Safronova V."/>
        </authorList>
    </citation>
    <scope>NUCLEOTIDE SEQUENCE</scope>
    <source>
        <strain evidence="2">676</strain>
    </source>
</reference>
<feature type="signal peptide" evidence="1">
    <location>
        <begin position="1"/>
        <end position="21"/>
    </location>
</feature>
<dbReference type="InterPro" id="IPR012334">
    <property type="entry name" value="Pectin_lyas_fold"/>
</dbReference>
<dbReference type="Gene3D" id="2.160.20.10">
    <property type="entry name" value="Single-stranded right-handed beta-helix, Pectin lyase-like"/>
    <property type="match status" value="1"/>
</dbReference>
<accession>A0AAU8FN64</accession>
<evidence type="ECO:0000256" key="1">
    <source>
        <dbReference type="SAM" id="SignalP"/>
    </source>
</evidence>